<feature type="region of interest" description="Disordered" evidence="1">
    <location>
        <begin position="17"/>
        <end position="102"/>
    </location>
</feature>
<feature type="compositionally biased region" description="Polar residues" evidence="1">
    <location>
        <begin position="54"/>
        <end position="72"/>
    </location>
</feature>
<accession>A0A8H5Z504</accession>
<organism evidence="2 3">
    <name type="scientific">Fusarium mundagurra</name>
    <dbReference type="NCBI Taxonomy" id="1567541"/>
    <lineage>
        <taxon>Eukaryota</taxon>
        <taxon>Fungi</taxon>
        <taxon>Dikarya</taxon>
        <taxon>Ascomycota</taxon>
        <taxon>Pezizomycotina</taxon>
        <taxon>Sordariomycetes</taxon>
        <taxon>Hypocreomycetidae</taxon>
        <taxon>Hypocreales</taxon>
        <taxon>Nectriaceae</taxon>
        <taxon>Fusarium</taxon>
        <taxon>Fusarium fujikuroi species complex</taxon>
    </lineage>
</organism>
<dbReference type="AlphaFoldDB" id="A0A8H5Z504"/>
<proteinExistence type="predicted"/>
<comment type="caution">
    <text evidence="2">The sequence shown here is derived from an EMBL/GenBank/DDBJ whole genome shotgun (WGS) entry which is preliminary data.</text>
</comment>
<evidence type="ECO:0000313" key="2">
    <source>
        <dbReference type="EMBL" id="KAF5724308.1"/>
    </source>
</evidence>
<evidence type="ECO:0000313" key="3">
    <source>
        <dbReference type="Proteomes" id="UP000544331"/>
    </source>
</evidence>
<reference evidence="2 3" key="1">
    <citation type="submission" date="2020-05" db="EMBL/GenBank/DDBJ databases">
        <title>Identification and distribution of gene clusters putatively required for synthesis of sphingolipid metabolism inhibitors in phylogenetically diverse species of the filamentous fungus Fusarium.</title>
        <authorList>
            <person name="Kim H.-S."/>
            <person name="Busman M."/>
            <person name="Brown D.W."/>
            <person name="Divon H."/>
            <person name="Uhlig S."/>
            <person name="Proctor R.H."/>
        </authorList>
    </citation>
    <scope>NUCLEOTIDE SEQUENCE [LARGE SCALE GENOMIC DNA]</scope>
    <source>
        <strain evidence="2 3">NRRL 66235</strain>
    </source>
</reference>
<evidence type="ECO:0000256" key="1">
    <source>
        <dbReference type="SAM" id="MobiDB-lite"/>
    </source>
</evidence>
<keyword evidence="3" id="KW-1185">Reference proteome</keyword>
<protein>
    <submittedName>
        <fullName evidence="2">Uncharacterized protein</fullName>
    </submittedName>
</protein>
<gene>
    <name evidence="2" type="ORF">FMUND_954</name>
</gene>
<dbReference type="EMBL" id="JAAOAN010000039">
    <property type="protein sequence ID" value="KAF5724308.1"/>
    <property type="molecule type" value="Genomic_DNA"/>
</dbReference>
<sequence length="102" mass="10874">MVKRVLALPYIALPGGIHKRRTLATEVGDDDEIDSKSNAANDTSPPYPRPTLRTPVTSNGTSRRSLPTSQASGRAGDITTAAQMHDEITNQEITDTPEGSGE</sequence>
<name>A0A8H5Z504_9HYPO</name>
<dbReference type="Proteomes" id="UP000544331">
    <property type="component" value="Unassembled WGS sequence"/>
</dbReference>